<organism evidence="3 4">
    <name type="scientific">Felis catus</name>
    <name type="common">Cat</name>
    <name type="synonym">Felis silvestris catus</name>
    <dbReference type="NCBI Taxonomy" id="9685"/>
    <lineage>
        <taxon>Eukaryota</taxon>
        <taxon>Metazoa</taxon>
        <taxon>Chordata</taxon>
        <taxon>Craniata</taxon>
        <taxon>Vertebrata</taxon>
        <taxon>Euteleostomi</taxon>
        <taxon>Mammalia</taxon>
        <taxon>Eutheria</taxon>
        <taxon>Laurasiatheria</taxon>
        <taxon>Carnivora</taxon>
        <taxon>Feliformia</taxon>
        <taxon>Felidae</taxon>
        <taxon>Felinae</taxon>
        <taxon>Felis</taxon>
    </lineage>
</organism>
<dbReference type="PROSITE" id="PS51391">
    <property type="entry name" value="CID"/>
    <property type="match status" value="1"/>
</dbReference>
<gene>
    <name evidence="3" type="primary">PCF11</name>
</gene>
<evidence type="ECO:0000256" key="1">
    <source>
        <dbReference type="SAM" id="MobiDB-lite"/>
    </source>
</evidence>
<dbReference type="Proteomes" id="UP000823872">
    <property type="component" value="Chromosome D1"/>
</dbReference>
<dbReference type="InterPro" id="IPR006569">
    <property type="entry name" value="CID_dom"/>
</dbReference>
<reference evidence="3 4" key="1">
    <citation type="submission" date="2021-02" db="EMBL/GenBank/DDBJ databases">
        <title>Safari Cat Assemblies.</title>
        <authorList>
            <person name="Bredemeyer K.R."/>
            <person name="Murphy W.J."/>
        </authorList>
    </citation>
    <scope>NUCLEOTIDE SEQUENCE [LARGE SCALE GENOMIC DNA]</scope>
</reference>
<keyword evidence="4" id="KW-1185">Reference proteome</keyword>
<dbReference type="PANTHER" id="PTHR15921:SF3">
    <property type="entry name" value="PRE-MRNA CLEAVAGE COMPLEX 2 PROTEIN PCF11"/>
    <property type="match status" value="1"/>
</dbReference>
<evidence type="ECO:0000259" key="2">
    <source>
        <dbReference type="PROSITE" id="PS51391"/>
    </source>
</evidence>
<feature type="region of interest" description="Disordered" evidence="1">
    <location>
        <begin position="1"/>
        <end position="21"/>
    </location>
</feature>
<dbReference type="GeneTree" id="ENSGT00440000034259"/>
<evidence type="ECO:0000313" key="3">
    <source>
        <dbReference type="Ensembl" id="ENSFCTP00005045862.1"/>
    </source>
</evidence>
<sequence>GREKKAVPGRPAEGPKAGLVTLPDEPITPGFLNGPALLPHISPPLAHFARRSGWEHRHFRSWSRHCRRHFVSVEKEASVAAGSGRRSPLRRRRFIPEVPPVSSPNPPPRSACGEAGAARDPGRGRGVGREAGYRERLQLQLRRTSEGGRGAMSEQTPAEAGTAGAREDACRDYQSSLEDLTFNSKPHINMLTILAEENLPFAKEIVSLIEAQTAKTCFSSPLDRSGPLPPYISL</sequence>
<dbReference type="InterPro" id="IPR008942">
    <property type="entry name" value="ENTH_VHS"/>
</dbReference>
<proteinExistence type="predicted"/>
<reference evidence="3" key="2">
    <citation type="submission" date="2025-08" db="UniProtKB">
        <authorList>
            <consortium name="Ensembl"/>
        </authorList>
    </citation>
    <scope>IDENTIFICATION</scope>
    <source>
        <strain evidence="3">breed Abyssinian</strain>
    </source>
</reference>
<dbReference type="InterPro" id="IPR045154">
    <property type="entry name" value="PCF11-like"/>
</dbReference>
<name>A0ABI7ZHY9_FELCA</name>
<feature type="domain" description="CID" evidence="2">
    <location>
        <begin position="165"/>
        <end position="234"/>
    </location>
</feature>
<feature type="compositionally biased region" description="Basic and acidic residues" evidence="1">
    <location>
        <begin position="120"/>
        <end position="137"/>
    </location>
</feature>
<dbReference type="Gene3D" id="1.25.40.90">
    <property type="match status" value="1"/>
</dbReference>
<feature type="compositionally biased region" description="Pro residues" evidence="1">
    <location>
        <begin position="97"/>
        <end position="109"/>
    </location>
</feature>
<evidence type="ECO:0000313" key="4">
    <source>
        <dbReference type="Proteomes" id="UP000823872"/>
    </source>
</evidence>
<feature type="region of interest" description="Disordered" evidence="1">
    <location>
        <begin position="79"/>
        <end position="167"/>
    </location>
</feature>
<accession>A0ABI7ZHY9</accession>
<protein>
    <recommendedName>
        <fullName evidence="2">CID domain-containing protein</fullName>
    </recommendedName>
</protein>
<dbReference type="Ensembl" id="ENSFCTT00005062857.1">
    <property type="protein sequence ID" value="ENSFCTP00005045862.1"/>
    <property type="gene ID" value="ENSFCTG00005021977.1"/>
</dbReference>
<dbReference type="PANTHER" id="PTHR15921">
    <property type="entry name" value="PRE-MRNA CLEAVAGE COMPLEX II"/>
    <property type="match status" value="1"/>
</dbReference>
<dbReference type="SUPFAM" id="SSF48464">
    <property type="entry name" value="ENTH/VHS domain"/>
    <property type="match status" value="1"/>
</dbReference>
<reference evidence="3" key="3">
    <citation type="submission" date="2025-09" db="UniProtKB">
        <authorList>
            <consortium name="Ensembl"/>
        </authorList>
    </citation>
    <scope>IDENTIFICATION</scope>
    <source>
        <strain evidence="3">breed Abyssinian</strain>
    </source>
</reference>